<proteinExistence type="predicted"/>
<sequence length="104" mass="11839">PVPQARLVACRWLVHATFKLARQHGRDGSCHVRRHVRCVEDQLGEGAPIHHAKGGRFLPQQILVEAIDRVRPRTSGEEEGGWRGELIDFELVATWRKCILTARE</sequence>
<gene>
    <name evidence="1" type="ORF">BN1708_010930</name>
</gene>
<protein>
    <submittedName>
        <fullName evidence="1">Uncharacterized protein</fullName>
    </submittedName>
</protein>
<dbReference type="Proteomes" id="UP000044602">
    <property type="component" value="Unassembled WGS sequence"/>
</dbReference>
<name>A0A0G4KVS2_VERLO</name>
<feature type="non-terminal residue" evidence="1">
    <location>
        <position position="1"/>
    </location>
</feature>
<keyword evidence="2" id="KW-1185">Reference proteome</keyword>
<dbReference type="EMBL" id="CVQH01005002">
    <property type="protein sequence ID" value="CRK13761.1"/>
    <property type="molecule type" value="Genomic_DNA"/>
</dbReference>
<organism evidence="1 2">
    <name type="scientific">Verticillium longisporum</name>
    <name type="common">Verticillium dahliae var. longisporum</name>
    <dbReference type="NCBI Taxonomy" id="100787"/>
    <lineage>
        <taxon>Eukaryota</taxon>
        <taxon>Fungi</taxon>
        <taxon>Dikarya</taxon>
        <taxon>Ascomycota</taxon>
        <taxon>Pezizomycotina</taxon>
        <taxon>Sordariomycetes</taxon>
        <taxon>Hypocreomycetidae</taxon>
        <taxon>Glomerellales</taxon>
        <taxon>Plectosphaerellaceae</taxon>
        <taxon>Verticillium</taxon>
    </lineage>
</organism>
<evidence type="ECO:0000313" key="2">
    <source>
        <dbReference type="Proteomes" id="UP000044602"/>
    </source>
</evidence>
<accession>A0A0G4KVS2</accession>
<dbReference type="AlphaFoldDB" id="A0A0G4KVS2"/>
<reference evidence="1 2" key="1">
    <citation type="submission" date="2015-05" db="EMBL/GenBank/DDBJ databases">
        <authorList>
            <person name="Wang D.B."/>
            <person name="Wang M."/>
        </authorList>
    </citation>
    <scope>NUCLEOTIDE SEQUENCE [LARGE SCALE GENOMIC DNA]</scope>
    <source>
        <strain evidence="1">VL1</strain>
    </source>
</reference>
<evidence type="ECO:0000313" key="1">
    <source>
        <dbReference type="EMBL" id="CRK13761.1"/>
    </source>
</evidence>